<evidence type="ECO:0000313" key="14">
    <source>
        <dbReference type="Proteomes" id="UP000295536"/>
    </source>
</evidence>
<evidence type="ECO:0000256" key="4">
    <source>
        <dbReference type="ARBA" id="ARBA00022801"/>
    </source>
</evidence>
<dbReference type="GO" id="GO:0003677">
    <property type="term" value="F:DNA binding"/>
    <property type="evidence" value="ECO:0007669"/>
    <property type="project" value="UniProtKB-UniRule"/>
</dbReference>
<accession>A0A4R3LKI2</accession>
<comment type="similarity">
    <text evidence="10">Belongs to the RecC family.</text>
</comment>
<evidence type="ECO:0000256" key="6">
    <source>
        <dbReference type="ARBA" id="ARBA00022839"/>
    </source>
</evidence>
<dbReference type="InterPro" id="IPR006697">
    <property type="entry name" value="RecC"/>
</dbReference>
<keyword evidence="1 10" id="KW-0540">Nuclease</keyword>
<keyword evidence="7 10" id="KW-0067">ATP-binding</keyword>
<proteinExistence type="inferred from homology"/>
<evidence type="ECO:0000256" key="10">
    <source>
        <dbReference type="HAMAP-Rule" id="MF_01486"/>
    </source>
</evidence>
<comment type="function">
    <text evidence="10">A helicase/nuclease that prepares dsDNA breaks (DSB) for recombinational DNA repair. Binds to DSBs and unwinds DNA via a highly rapid and processive ATP-dependent bidirectional helicase activity. Unwinds dsDNA until it encounters a Chi (crossover hotspot instigator) sequence from the 3' direction. Cuts ssDNA a few nucleotides 3' to the Chi site. The properties and activities of the enzyme are changed at Chi. The Chi-altered holoenzyme produces a long 3'-ssDNA overhang and facilitates RecA-binding to the ssDNA for homologous DNA recombination and repair. Holoenzyme degrades any linearized DNA that is unable to undergo homologous recombination. In the holoenzyme this subunit recognizes the wild-type Chi sequence, and when added to isolated RecB increases its ATP-dependent helicase processivity.</text>
</comment>
<reference evidence="13 15" key="2">
    <citation type="submission" date="2019-07" db="EMBL/GenBank/DDBJ databases">
        <title>Tepidimonas ignava SPS-1037 draft genome.</title>
        <authorList>
            <person name="Da Costa M.S."/>
            <person name="Froufe H.J.C."/>
            <person name="Egas C."/>
            <person name="Albuquerque L."/>
        </authorList>
    </citation>
    <scope>NUCLEOTIDE SEQUENCE [LARGE SCALE GENOMIC DNA]</scope>
    <source>
        <strain evidence="13 15">SPS-1037</strain>
    </source>
</reference>
<comment type="subunit">
    <text evidence="10">Heterotrimer of RecB, RecC and RecD. All subunits contribute to DNA-binding.</text>
</comment>
<name>A0A4R3LKI2_9BURK</name>
<dbReference type="HAMAP" id="MF_01486">
    <property type="entry name" value="RecC"/>
    <property type="match status" value="1"/>
</dbReference>
<dbReference type="Gene3D" id="1.10.10.160">
    <property type="match status" value="1"/>
</dbReference>
<keyword evidence="3 10" id="KW-0227">DNA damage</keyword>
<dbReference type="InterPro" id="IPR027417">
    <property type="entry name" value="P-loop_NTPase"/>
</dbReference>
<keyword evidence="8 10" id="KW-0238">DNA-binding</keyword>
<dbReference type="Proteomes" id="UP000295536">
    <property type="component" value="Unassembled WGS sequence"/>
</dbReference>
<protein>
    <recommendedName>
        <fullName evidence="10">RecBCD enzyme subunit RecC</fullName>
    </recommendedName>
    <alternativeName>
        <fullName evidence="10">Exonuclease V subunit RecC</fullName>
        <shortName evidence="10">ExoV subunit RecC</shortName>
    </alternativeName>
    <alternativeName>
        <fullName evidence="10">Helicase/nuclease RecBCD subunit RecC</fullName>
    </alternativeName>
</protein>
<dbReference type="Pfam" id="PF04257">
    <property type="entry name" value="Exonuc_V_gamma"/>
    <property type="match status" value="1"/>
</dbReference>
<evidence type="ECO:0000313" key="15">
    <source>
        <dbReference type="Proteomes" id="UP000315577"/>
    </source>
</evidence>
<dbReference type="GO" id="GO:0000724">
    <property type="term" value="P:double-strand break repair via homologous recombination"/>
    <property type="evidence" value="ECO:0007669"/>
    <property type="project" value="UniProtKB-UniRule"/>
</dbReference>
<keyword evidence="5 10" id="KW-0347">Helicase</keyword>
<dbReference type="OrthoDB" id="9762834at2"/>
<dbReference type="EMBL" id="SMAH01000003">
    <property type="protein sequence ID" value="TCS99044.1"/>
    <property type="molecule type" value="Genomic_DNA"/>
</dbReference>
<dbReference type="Pfam" id="PF17946">
    <property type="entry name" value="RecC_C"/>
    <property type="match status" value="1"/>
</dbReference>
<organism evidence="12 14">
    <name type="scientific">Tepidimonas ignava</name>
    <dbReference type="NCBI Taxonomy" id="114249"/>
    <lineage>
        <taxon>Bacteria</taxon>
        <taxon>Pseudomonadati</taxon>
        <taxon>Pseudomonadota</taxon>
        <taxon>Betaproteobacteria</taxon>
        <taxon>Burkholderiales</taxon>
        <taxon>Tepidimonas</taxon>
    </lineage>
</organism>
<keyword evidence="2 10" id="KW-0547">Nucleotide-binding</keyword>
<dbReference type="PANTHER" id="PTHR30591:SF1">
    <property type="entry name" value="RECBCD ENZYME SUBUNIT RECC"/>
    <property type="match status" value="1"/>
</dbReference>
<evidence type="ECO:0000259" key="11">
    <source>
        <dbReference type="Pfam" id="PF17946"/>
    </source>
</evidence>
<evidence type="ECO:0000313" key="13">
    <source>
        <dbReference type="EMBL" id="TSE22873.1"/>
    </source>
</evidence>
<keyword evidence="6 10" id="KW-0269">Exonuclease</keyword>
<dbReference type="GO" id="GO:0005524">
    <property type="term" value="F:ATP binding"/>
    <property type="evidence" value="ECO:0007669"/>
    <property type="project" value="UniProtKB-UniRule"/>
</dbReference>
<dbReference type="SUPFAM" id="SSF52980">
    <property type="entry name" value="Restriction endonuclease-like"/>
    <property type="match status" value="1"/>
</dbReference>
<feature type="domain" description="RecC C-terminal" evidence="11">
    <location>
        <begin position="819"/>
        <end position="1077"/>
    </location>
</feature>
<dbReference type="GO" id="GO:0009338">
    <property type="term" value="C:exodeoxyribonuclease V complex"/>
    <property type="evidence" value="ECO:0007669"/>
    <property type="project" value="InterPro"/>
</dbReference>
<evidence type="ECO:0000313" key="12">
    <source>
        <dbReference type="EMBL" id="TCS99044.1"/>
    </source>
</evidence>
<sequence>MPALHVHLSHRPERLLALATRHALAPQLDVDPLAPRVWLVPSHGIAQWVQQSIAQHHGVCAGHDMRLPAQWLWQLYRSVLGHDAVPDEAPLDRGPLRWRLWRLLPTLASQPDADRYAPLLTYLGQGDLHRRAQLAWRIADLFDQYQIYRADWLDDWARGLDRLRDAEGRVREVPHDERWQPALWRLLRADALAEGHRWPSRSELHAAFVQRARTLPAAPGVPPRLTVFGLSAITPDVLQALRLCARWCDVAMFIVNPSLTDWFDRVGAQAGHPLLAAWGRQGRDCIAGLHQLADAAPDGDPEVRLHEHFDDGTAADRAPAHLLAQLQDDILHGRAEGESSWPAVDPQRDGSLRMHIGHTPLREVEVLHDQVLAALQRDPTLQPRDIAVFVPDVPTYAPFVHAVWGSLPPHDPRHVPYTVSDTGDPEAQRLHELVRALLQLDQARWQGSQVLDWLDVPALAHAFDLQPDEVETLARWRERAGIRWALDAEHKQHLGLTQPTDPQAERLTWRDGLQRLWLGYAIGDDEAVWADRALPARGVAVLQAPLLAKLQALVDALDAWQRTLRQPAPANAWHQRLHGMLDSLLAPTSDAERRTVGDLRSALDRWAQHAAAAGDDPIPAAVVADAWLALAAPAAVGQRFLAGGVTFATLMPMRSVPFRRVYLLGMHDGAYPRRDTHDAHDLMAALPRPGDRLRRYEDHYLFLEAVLAAREHLSISWVGRSPVDDTPAQPSLLVTQLRDHLRRHWRLVGHTPGDTANHDALLNALTTQHALQPFAPANYASTPPADPAPPLDAQRFSYAAHWLASPPAAAGVAPAWERPAQVNLGMLADLLHDPVRGWTQQRLRIGLPDEEPDTDLDTEPFEPDGLQRWRAELTWVQAAVRACMQGATQQDIQHAALDAWRRAQWSGLWPLGAAGEHQRRDADERLQRLVQHVQGFLTTFPQPCDARPRLRTVVEIPSSAPIPFDAVLPAVRRSDDGRYARLVVQGSRLLDSKSLNSKRWRLAALWRVWVEHVALQLALGATATCVVSPMGNAWLRPVDTTLARDVWQSLWEAWTTGLGPQPLPLPRHAAAAYFQALRSTSEPDTDARLRAWDQAREAYEDRGHGLARDALWRRHYPTFEALAGPREAHDDRPFARWTERIVQPLRAHVASSLDTPTDGDPPDDA</sequence>
<dbReference type="SUPFAM" id="SSF52540">
    <property type="entry name" value="P-loop containing nucleoside triphosphate hydrolases"/>
    <property type="match status" value="2"/>
</dbReference>
<dbReference type="PANTHER" id="PTHR30591">
    <property type="entry name" value="RECBCD ENZYME SUBUNIT RECC"/>
    <property type="match status" value="1"/>
</dbReference>
<evidence type="ECO:0000256" key="1">
    <source>
        <dbReference type="ARBA" id="ARBA00022722"/>
    </source>
</evidence>
<evidence type="ECO:0000256" key="7">
    <source>
        <dbReference type="ARBA" id="ARBA00022840"/>
    </source>
</evidence>
<dbReference type="Gene3D" id="3.40.50.300">
    <property type="entry name" value="P-loop containing nucleotide triphosphate hydrolases"/>
    <property type="match status" value="2"/>
</dbReference>
<dbReference type="AlphaFoldDB" id="A0A4R3LKI2"/>
<keyword evidence="15" id="KW-1185">Reference proteome</keyword>
<dbReference type="PIRSF" id="PIRSF000980">
    <property type="entry name" value="RecC"/>
    <property type="match status" value="1"/>
</dbReference>
<dbReference type="GO" id="GO:0003678">
    <property type="term" value="F:DNA helicase activity"/>
    <property type="evidence" value="ECO:0007669"/>
    <property type="project" value="UniProtKB-UniRule"/>
</dbReference>
<evidence type="ECO:0000256" key="3">
    <source>
        <dbReference type="ARBA" id="ARBA00022763"/>
    </source>
</evidence>
<dbReference type="Gene3D" id="1.10.10.990">
    <property type="match status" value="1"/>
</dbReference>
<gene>
    <name evidence="10 13" type="primary">recC</name>
    <name evidence="12" type="ORF">EDC36_103102</name>
    <name evidence="13" type="ORF">Tigna_00853</name>
</gene>
<dbReference type="InterPro" id="IPR011335">
    <property type="entry name" value="Restrct_endonuc-II-like"/>
</dbReference>
<keyword evidence="9 10" id="KW-0234">DNA repair</keyword>
<dbReference type="Proteomes" id="UP000315577">
    <property type="component" value="Unassembled WGS sequence"/>
</dbReference>
<comment type="caution">
    <text evidence="12">The sequence shown here is derived from an EMBL/GenBank/DDBJ whole genome shotgun (WGS) entry which is preliminary data.</text>
</comment>
<evidence type="ECO:0000256" key="8">
    <source>
        <dbReference type="ARBA" id="ARBA00023125"/>
    </source>
</evidence>
<dbReference type="InterPro" id="IPR013986">
    <property type="entry name" value="DExx_box_DNA_helicase_dom_sf"/>
</dbReference>
<reference evidence="12 14" key="1">
    <citation type="submission" date="2019-03" db="EMBL/GenBank/DDBJ databases">
        <title>Genomic Encyclopedia of Type Strains, Phase IV (KMG-IV): sequencing the most valuable type-strain genomes for metagenomic binning, comparative biology and taxonomic classification.</title>
        <authorList>
            <person name="Goeker M."/>
        </authorList>
    </citation>
    <scope>NUCLEOTIDE SEQUENCE [LARGE SCALE GENOMIC DNA]</scope>
    <source>
        <strain evidence="12 14">DSM 12034</strain>
    </source>
</reference>
<dbReference type="Gene3D" id="3.40.50.10930">
    <property type="match status" value="1"/>
</dbReference>
<dbReference type="EMBL" id="VJNC01000004">
    <property type="protein sequence ID" value="TSE22873.1"/>
    <property type="molecule type" value="Genomic_DNA"/>
</dbReference>
<evidence type="ECO:0000256" key="2">
    <source>
        <dbReference type="ARBA" id="ARBA00022741"/>
    </source>
</evidence>
<comment type="miscellaneous">
    <text evidence="10">In the RecBCD complex, RecB has a slow 3'-5' helicase, an exonuclease activity and loads RecA onto ssDNA, RecD has a fast 5'-3' helicase activity, while RecC stimulates the ATPase and processivity of the RecB helicase and contributes to recognition of the Chi site.</text>
</comment>
<evidence type="ECO:0000256" key="5">
    <source>
        <dbReference type="ARBA" id="ARBA00022806"/>
    </source>
</evidence>
<keyword evidence="4 10" id="KW-0378">Hydrolase</keyword>
<dbReference type="GO" id="GO:0008854">
    <property type="term" value="F:exodeoxyribonuclease V activity"/>
    <property type="evidence" value="ECO:0007669"/>
    <property type="project" value="InterPro"/>
</dbReference>
<dbReference type="RefSeq" id="WP_132961800.1">
    <property type="nucleotide sequence ID" value="NZ_SMAH01000003.1"/>
</dbReference>
<dbReference type="InterPro" id="IPR041500">
    <property type="entry name" value="RecC_C"/>
</dbReference>
<evidence type="ECO:0000256" key="9">
    <source>
        <dbReference type="ARBA" id="ARBA00023204"/>
    </source>
</evidence>